<gene>
    <name evidence="2" type="ORF">PR048_007653</name>
</gene>
<dbReference type="Proteomes" id="UP001159363">
    <property type="component" value="Chromosome 3"/>
</dbReference>
<name>A0ABQ9HUU5_9NEOP</name>
<proteinExistence type="predicted"/>
<keyword evidence="1" id="KW-0812">Transmembrane</keyword>
<evidence type="ECO:0000313" key="3">
    <source>
        <dbReference type="Proteomes" id="UP001159363"/>
    </source>
</evidence>
<organism evidence="2 3">
    <name type="scientific">Dryococelus australis</name>
    <dbReference type="NCBI Taxonomy" id="614101"/>
    <lineage>
        <taxon>Eukaryota</taxon>
        <taxon>Metazoa</taxon>
        <taxon>Ecdysozoa</taxon>
        <taxon>Arthropoda</taxon>
        <taxon>Hexapoda</taxon>
        <taxon>Insecta</taxon>
        <taxon>Pterygota</taxon>
        <taxon>Neoptera</taxon>
        <taxon>Polyneoptera</taxon>
        <taxon>Phasmatodea</taxon>
        <taxon>Verophasmatodea</taxon>
        <taxon>Anareolatae</taxon>
        <taxon>Phasmatidae</taxon>
        <taxon>Eurycanthinae</taxon>
        <taxon>Dryococelus</taxon>
    </lineage>
</organism>
<sequence>MPRAQHLLTGEAVTAQLLAVRLHESRSSQIPGVARLSCYWNASCNSPVRVTHLVCLHVGSSSTPVAGPLYSPVSCELLATCKRGLKNEHIQTTPSPTNLNVQINDPLTCSNHVSKINRNNYALLHSLKSMKKKLIATKKKRHLLVLSLIFPSIGYCYLVCSYLTCNLSVKVQRRQKLCKRHHTPSWETSHLIVQHPYLNRLRCYAAHSWNDLPNNTKQ</sequence>
<comment type="caution">
    <text evidence="2">The sequence shown here is derived from an EMBL/GenBank/DDBJ whole genome shotgun (WGS) entry which is preliminary data.</text>
</comment>
<accession>A0ABQ9HUU5</accession>
<feature type="transmembrane region" description="Helical" evidence="1">
    <location>
        <begin position="143"/>
        <end position="164"/>
    </location>
</feature>
<dbReference type="EMBL" id="JARBHB010000003">
    <property type="protein sequence ID" value="KAJ8888166.1"/>
    <property type="molecule type" value="Genomic_DNA"/>
</dbReference>
<keyword evidence="3" id="KW-1185">Reference proteome</keyword>
<reference evidence="2 3" key="1">
    <citation type="submission" date="2023-02" db="EMBL/GenBank/DDBJ databases">
        <title>LHISI_Scaffold_Assembly.</title>
        <authorList>
            <person name="Stuart O.P."/>
            <person name="Cleave R."/>
            <person name="Magrath M.J.L."/>
            <person name="Mikheyev A.S."/>
        </authorList>
    </citation>
    <scope>NUCLEOTIDE SEQUENCE [LARGE SCALE GENOMIC DNA]</scope>
    <source>
        <strain evidence="2">Daus_M_001</strain>
        <tissue evidence="2">Leg muscle</tissue>
    </source>
</reference>
<keyword evidence="1" id="KW-0472">Membrane</keyword>
<evidence type="ECO:0000256" key="1">
    <source>
        <dbReference type="SAM" id="Phobius"/>
    </source>
</evidence>
<protein>
    <submittedName>
        <fullName evidence="2">Uncharacterized protein</fullName>
    </submittedName>
</protein>
<keyword evidence="1" id="KW-1133">Transmembrane helix</keyword>
<evidence type="ECO:0000313" key="2">
    <source>
        <dbReference type="EMBL" id="KAJ8888166.1"/>
    </source>
</evidence>
<feature type="non-terminal residue" evidence="2">
    <location>
        <position position="218"/>
    </location>
</feature>